<protein>
    <submittedName>
        <fullName evidence="2">Uncharacterized protein</fullName>
    </submittedName>
</protein>
<feature type="chain" id="PRO_5046447173" evidence="1">
    <location>
        <begin position="22"/>
        <end position="421"/>
    </location>
</feature>
<accession>A0ABY5PJV7</accession>
<sequence>MICRASLVMVVAGLWAGPAQAAVFGGAIPLSGGQPALAGLVAGAPGTAALVTSSGARVTVTAVRGGVEQGRRTMRTRELVHSTEDPEGRLLLLLRTGAVRRDGLASSAIVLVDATGGTRMVWRGRAARVARIGAGSSGRMAIAWMQSRSLVVKRIARSGREGARLTTPVLPPKVDPRRTEVRGLAVVPGPGRELDAVVSIAAEDDRLDRTAAYTWDAAGQVRRGAVRAGASSAAGRVRLVRAPDGRVGAMLTMSGVSPTDQECVSEDGHLPRGVWLAMRGPRGIFGRFVNVDRWGLNCIATDDLVLAPDGTIAAAWGFYEASPPFVRVAQFRAGEPFGLPTTVMTGSPVFSAAFSGTGTLNLLTGTFTGGETLQPAALWRDGQRDDLGFDVSSADLARDTAGRLVAAGQRGDGTWVIAFER</sequence>
<dbReference type="Proteomes" id="UP001058860">
    <property type="component" value="Chromosome"/>
</dbReference>
<feature type="signal peptide" evidence="1">
    <location>
        <begin position="1"/>
        <end position="21"/>
    </location>
</feature>
<keyword evidence="1" id="KW-0732">Signal</keyword>
<reference evidence="3" key="1">
    <citation type="submission" date="2021-11" db="EMBL/GenBank/DDBJ databases">
        <title>Cultivation dependent microbiological survey of springs from the worlds oldest radium mine currently devoted to the extraction of radon-saturated water.</title>
        <authorList>
            <person name="Kapinusova G."/>
            <person name="Smrhova T."/>
            <person name="Strejcek M."/>
            <person name="Suman J."/>
            <person name="Jani K."/>
            <person name="Pajer P."/>
            <person name="Uhlik O."/>
        </authorList>
    </citation>
    <scope>NUCLEOTIDE SEQUENCE [LARGE SCALE GENOMIC DNA]</scope>
    <source>
        <strain evidence="3">J379</strain>
    </source>
</reference>
<keyword evidence="3" id="KW-1185">Reference proteome</keyword>
<proteinExistence type="predicted"/>
<dbReference type="EMBL" id="CP088295">
    <property type="protein sequence ID" value="UUY04845.1"/>
    <property type="molecule type" value="Genomic_DNA"/>
</dbReference>
<evidence type="ECO:0000256" key="1">
    <source>
        <dbReference type="SAM" id="SignalP"/>
    </source>
</evidence>
<evidence type="ECO:0000313" key="3">
    <source>
        <dbReference type="Proteomes" id="UP001058860"/>
    </source>
</evidence>
<evidence type="ECO:0000313" key="2">
    <source>
        <dbReference type="EMBL" id="UUY04845.1"/>
    </source>
</evidence>
<dbReference type="RefSeq" id="WP_353865325.1">
    <property type="nucleotide sequence ID" value="NZ_CP088295.1"/>
</dbReference>
<gene>
    <name evidence="2" type="ORF">LRS13_04760</name>
</gene>
<organism evidence="2 3">
    <name type="scientific">Svornostia abyssi</name>
    <dbReference type="NCBI Taxonomy" id="2898438"/>
    <lineage>
        <taxon>Bacteria</taxon>
        <taxon>Bacillati</taxon>
        <taxon>Actinomycetota</taxon>
        <taxon>Thermoleophilia</taxon>
        <taxon>Solirubrobacterales</taxon>
        <taxon>Baekduiaceae</taxon>
        <taxon>Svornostia</taxon>
    </lineage>
</organism>
<name>A0ABY5PJV7_9ACTN</name>